<evidence type="ECO:0008006" key="4">
    <source>
        <dbReference type="Google" id="ProtNLM"/>
    </source>
</evidence>
<evidence type="ECO:0000313" key="3">
    <source>
        <dbReference type="Proteomes" id="UP000001903"/>
    </source>
</evidence>
<dbReference type="KEGG" id="htu:Htur_1487"/>
<dbReference type="AlphaFoldDB" id="D2RQP2"/>
<dbReference type="Pfam" id="PF11419">
    <property type="entry name" value="DUF3194"/>
    <property type="match status" value="1"/>
</dbReference>
<protein>
    <recommendedName>
        <fullName evidence="4">DUF3194 domain-containing protein</fullName>
    </recommendedName>
</protein>
<dbReference type="EMBL" id="CP001860">
    <property type="protein sequence ID" value="ADB60373.1"/>
    <property type="molecule type" value="Genomic_DNA"/>
</dbReference>
<dbReference type="RefSeq" id="WP_012942675.1">
    <property type="nucleotide sequence ID" value="NC_013743.1"/>
</dbReference>
<keyword evidence="3" id="KW-1185">Reference proteome</keyword>
<dbReference type="eggNOG" id="arCOG04665">
    <property type="taxonomic scope" value="Archaea"/>
</dbReference>
<name>D2RQP2_HALTV</name>
<dbReference type="STRING" id="543526.Htur_1487"/>
<gene>
    <name evidence="2" type="ordered locus">Htur_1487</name>
</gene>
<dbReference type="GeneID" id="8742078"/>
<dbReference type="InterPro" id="IPR035954">
    <property type="entry name" value="MTH677-like_sf"/>
</dbReference>
<organism evidence="2 3">
    <name type="scientific">Haloterrigena turkmenica (strain ATCC 51198 / DSM 5511 / JCM 9101 / NCIMB 13204 / VKM B-1734 / 4k)</name>
    <name type="common">Halococcus turkmenicus</name>
    <dbReference type="NCBI Taxonomy" id="543526"/>
    <lineage>
        <taxon>Archaea</taxon>
        <taxon>Methanobacteriati</taxon>
        <taxon>Methanobacteriota</taxon>
        <taxon>Stenosarchaea group</taxon>
        <taxon>Halobacteria</taxon>
        <taxon>Halobacteriales</taxon>
        <taxon>Natrialbaceae</taxon>
        <taxon>Haloterrigena</taxon>
    </lineage>
</organism>
<dbReference type="Gene3D" id="3.30.300.100">
    <property type="entry name" value="MTH677-like"/>
    <property type="match status" value="1"/>
</dbReference>
<evidence type="ECO:0000256" key="1">
    <source>
        <dbReference type="ARBA" id="ARBA00008515"/>
    </source>
</evidence>
<accession>D2RQP2</accession>
<dbReference type="HOGENOM" id="CLU_190390_0_0_2"/>
<dbReference type="InterPro" id="IPR024502">
    <property type="entry name" value="DUF3194"/>
</dbReference>
<reference evidence="2 3" key="1">
    <citation type="journal article" date="2010" name="Stand. Genomic Sci.">
        <title>Complete genome sequence of Haloterrigena turkmenica type strain (4k).</title>
        <authorList>
            <person name="Saunders E."/>
            <person name="Tindall B.J."/>
            <person name="Fahnrich R."/>
            <person name="Lapidus A."/>
            <person name="Copeland A."/>
            <person name="Del Rio T.G."/>
            <person name="Lucas S."/>
            <person name="Chen F."/>
            <person name="Tice H."/>
            <person name="Cheng J.F."/>
            <person name="Han C."/>
            <person name="Detter J.C."/>
            <person name="Bruce D."/>
            <person name="Goodwin L."/>
            <person name="Chain P."/>
            <person name="Pitluck S."/>
            <person name="Pati A."/>
            <person name="Ivanova N."/>
            <person name="Mavromatis K."/>
            <person name="Chen A."/>
            <person name="Palaniappan K."/>
            <person name="Land M."/>
            <person name="Hauser L."/>
            <person name="Chang Y.J."/>
            <person name="Jeffries C.D."/>
            <person name="Brettin T."/>
            <person name="Rohde M."/>
            <person name="Goker M."/>
            <person name="Bristow J."/>
            <person name="Eisen J.A."/>
            <person name="Markowitz V."/>
            <person name="Hugenholtz P."/>
            <person name="Klenk H.P."/>
            <person name="Kyrpides N.C."/>
        </authorList>
    </citation>
    <scope>NUCLEOTIDE SEQUENCE [LARGE SCALE GENOMIC DNA]</scope>
    <source>
        <strain evidence="3">ATCC 51198 / DSM 5511 / JCM 9101 / NCIMB 13204 / VKM B-1734 / 4k</strain>
    </source>
</reference>
<proteinExistence type="inferred from homology"/>
<dbReference type="OrthoDB" id="213887at2157"/>
<dbReference type="Proteomes" id="UP000001903">
    <property type="component" value="Chromosome"/>
</dbReference>
<evidence type="ECO:0000313" key="2">
    <source>
        <dbReference type="EMBL" id="ADB60373.1"/>
    </source>
</evidence>
<sequence>MSTDEPTDEEVVQTASDAAEGYVFSQYKQSAVRDLDVTVTFEDGVLEVDVYLNAPGGPDEDDPDPERVADDAALVARNAVDELFGE</sequence>
<comment type="similarity">
    <text evidence="1">Belongs to the UPF0440 family.</text>
</comment>